<protein>
    <submittedName>
        <fullName evidence="2">Uncharacterized protein</fullName>
    </submittedName>
</protein>
<organism evidence="2 3">
    <name type="scientific">Acinetobacter johnsonii</name>
    <dbReference type="NCBI Taxonomy" id="40214"/>
    <lineage>
        <taxon>Bacteria</taxon>
        <taxon>Pseudomonadati</taxon>
        <taxon>Pseudomonadota</taxon>
        <taxon>Gammaproteobacteria</taxon>
        <taxon>Moraxellales</taxon>
        <taxon>Moraxellaceae</taxon>
        <taxon>Acinetobacter</taxon>
    </lineage>
</organism>
<dbReference type="PROSITE" id="PS51257">
    <property type="entry name" value="PROKAR_LIPOPROTEIN"/>
    <property type="match status" value="1"/>
</dbReference>
<evidence type="ECO:0000313" key="3">
    <source>
        <dbReference type="Proteomes" id="UP000196240"/>
    </source>
</evidence>
<keyword evidence="1" id="KW-0732">Signal</keyword>
<dbReference type="AlphaFoldDB" id="A0A1R7QA04"/>
<evidence type="ECO:0000313" key="2">
    <source>
        <dbReference type="EMBL" id="SJX21098.1"/>
    </source>
</evidence>
<reference evidence="2 3" key="1">
    <citation type="submission" date="2017-02" db="EMBL/GenBank/DDBJ databases">
        <authorList>
            <person name="Peterson S.W."/>
        </authorList>
    </citation>
    <scope>NUCLEOTIDE SEQUENCE [LARGE SCALE GENOMIC DNA]</scope>
    <source>
        <strain evidence="2">C6</strain>
    </source>
</reference>
<dbReference type="EMBL" id="FUUY01000002">
    <property type="protein sequence ID" value="SJX21098.1"/>
    <property type="molecule type" value="Genomic_DNA"/>
</dbReference>
<sequence length="109" mass="13134" precursor="true">MKYLKLMSLFFLFFACDASARVQREDNCGIIADMSFIMMTQRQSGLSKEDIKQDILFEQLTRNEKKIVRDLIERIYKVPIKDEFNSYEYLDNFMESEREHCKKLLQMKI</sequence>
<proteinExistence type="predicted"/>
<feature type="chain" id="PRO_5012955474" evidence="1">
    <location>
        <begin position="21"/>
        <end position="109"/>
    </location>
</feature>
<dbReference type="RefSeq" id="WP_087011298.1">
    <property type="nucleotide sequence ID" value="NZ_CP083947.1"/>
</dbReference>
<evidence type="ECO:0000256" key="1">
    <source>
        <dbReference type="SAM" id="SignalP"/>
    </source>
</evidence>
<feature type="signal peptide" evidence="1">
    <location>
        <begin position="1"/>
        <end position="20"/>
    </location>
</feature>
<name>A0A1R7QA04_ACIJO</name>
<accession>A0A1R7QA04</accession>
<gene>
    <name evidence="2" type="ORF">ACNJC6_00707</name>
</gene>
<dbReference type="Proteomes" id="UP000196240">
    <property type="component" value="Unassembled WGS sequence"/>
</dbReference>